<name>A0A9P6E275_9AGAM</name>
<dbReference type="AlphaFoldDB" id="A0A9P6E275"/>
<organism evidence="2 3">
    <name type="scientific">Hydnum rufescens UP504</name>
    <dbReference type="NCBI Taxonomy" id="1448309"/>
    <lineage>
        <taxon>Eukaryota</taxon>
        <taxon>Fungi</taxon>
        <taxon>Dikarya</taxon>
        <taxon>Basidiomycota</taxon>
        <taxon>Agaricomycotina</taxon>
        <taxon>Agaricomycetes</taxon>
        <taxon>Cantharellales</taxon>
        <taxon>Hydnaceae</taxon>
        <taxon>Hydnum</taxon>
    </lineage>
</organism>
<keyword evidence="3" id="KW-1185">Reference proteome</keyword>
<reference evidence="2" key="1">
    <citation type="journal article" date="2020" name="Nat. Commun.">
        <title>Large-scale genome sequencing of mycorrhizal fungi provides insights into the early evolution of symbiotic traits.</title>
        <authorList>
            <person name="Miyauchi S."/>
            <person name="Kiss E."/>
            <person name="Kuo A."/>
            <person name="Drula E."/>
            <person name="Kohler A."/>
            <person name="Sanchez-Garcia M."/>
            <person name="Morin E."/>
            <person name="Andreopoulos B."/>
            <person name="Barry K.W."/>
            <person name="Bonito G."/>
            <person name="Buee M."/>
            <person name="Carver A."/>
            <person name="Chen C."/>
            <person name="Cichocki N."/>
            <person name="Clum A."/>
            <person name="Culley D."/>
            <person name="Crous P.W."/>
            <person name="Fauchery L."/>
            <person name="Girlanda M."/>
            <person name="Hayes R.D."/>
            <person name="Keri Z."/>
            <person name="LaButti K."/>
            <person name="Lipzen A."/>
            <person name="Lombard V."/>
            <person name="Magnuson J."/>
            <person name="Maillard F."/>
            <person name="Murat C."/>
            <person name="Nolan M."/>
            <person name="Ohm R.A."/>
            <person name="Pangilinan J."/>
            <person name="Pereira M.F."/>
            <person name="Perotto S."/>
            <person name="Peter M."/>
            <person name="Pfister S."/>
            <person name="Riley R."/>
            <person name="Sitrit Y."/>
            <person name="Stielow J.B."/>
            <person name="Szollosi G."/>
            <person name="Zifcakova L."/>
            <person name="Stursova M."/>
            <person name="Spatafora J.W."/>
            <person name="Tedersoo L."/>
            <person name="Vaario L.M."/>
            <person name="Yamada A."/>
            <person name="Yan M."/>
            <person name="Wang P."/>
            <person name="Xu J."/>
            <person name="Bruns T."/>
            <person name="Baldrian P."/>
            <person name="Vilgalys R."/>
            <person name="Dunand C."/>
            <person name="Henrissat B."/>
            <person name="Grigoriev I.V."/>
            <person name="Hibbett D."/>
            <person name="Nagy L.G."/>
            <person name="Martin F.M."/>
        </authorList>
    </citation>
    <scope>NUCLEOTIDE SEQUENCE</scope>
    <source>
        <strain evidence="2">UP504</strain>
    </source>
</reference>
<comment type="caution">
    <text evidence="2">The sequence shown here is derived from an EMBL/GenBank/DDBJ whole genome shotgun (WGS) entry which is preliminary data.</text>
</comment>
<sequence length="189" mass="21094">MTRHARADLTLGVIPPFSKSPAVTRSRLQSPTVTNTLPALSSSPDQPPHGTWPTVPTEVVSPALYIQLQFCTRNHRYPPIVIISYLVMVRAPPPTPWFSFKTGGGVKKPIISETPWAHECSPHQQIPDDELNRERAQMMMETRRTGRTVFTVIGGSPPGRTLQKALHQAELNIPRNGSRRSFRSIVDML</sequence>
<feature type="compositionally biased region" description="Polar residues" evidence="1">
    <location>
        <begin position="21"/>
        <end position="44"/>
    </location>
</feature>
<accession>A0A9P6E275</accession>
<gene>
    <name evidence="2" type="ORF">BS47DRAFT_1387734</name>
</gene>
<dbReference type="EMBL" id="MU128915">
    <property type="protein sequence ID" value="KAF9519775.1"/>
    <property type="molecule type" value="Genomic_DNA"/>
</dbReference>
<evidence type="ECO:0000256" key="1">
    <source>
        <dbReference type="SAM" id="MobiDB-lite"/>
    </source>
</evidence>
<protein>
    <submittedName>
        <fullName evidence="2">Uncharacterized protein</fullName>
    </submittedName>
</protein>
<evidence type="ECO:0000313" key="3">
    <source>
        <dbReference type="Proteomes" id="UP000886523"/>
    </source>
</evidence>
<proteinExistence type="predicted"/>
<dbReference type="Proteomes" id="UP000886523">
    <property type="component" value="Unassembled WGS sequence"/>
</dbReference>
<evidence type="ECO:0000313" key="2">
    <source>
        <dbReference type="EMBL" id="KAF9519775.1"/>
    </source>
</evidence>
<feature type="region of interest" description="Disordered" evidence="1">
    <location>
        <begin position="20"/>
        <end position="51"/>
    </location>
</feature>